<organism evidence="1 2">
    <name type="scientific">Lunasporangiospora selenospora</name>
    <dbReference type="NCBI Taxonomy" id="979761"/>
    <lineage>
        <taxon>Eukaryota</taxon>
        <taxon>Fungi</taxon>
        <taxon>Fungi incertae sedis</taxon>
        <taxon>Mucoromycota</taxon>
        <taxon>Mortierellomycotina</taxon>
        <taxon>Mortierellomycetes</taxon>
        <taxon>Mortierellales</taxon>
        <taxon>Mortierellaceae</taxon>
        <taxon>Lunasporangiospora</taxon>
    </lineage>
</organism>
<name>A0A9P6FMI2_9FUNG</name>
<gene>
    <name evidence="1" type="ORF">BGW38_007361</name>
</gene>
<dbReference type="EMBL" id="JAABOA010004847">
    <property type="protein sequence ID" value="KAF9577431.1"/>
    <property type="molecule type" value="Genomic_DNA"/>
</dbReference>
<evidence type="ECO:0000313" key="1">
    <source>
        <dbReference type="EMBL" id="KAF9577431.1"/>
    </source>
</evidence>
<feature type="non-terminal residue" evidence="1">
    <location>
        <position position="1"/>
    </location>
</feature>
<accession>A0A9P6FMI2</accession>
<dbReference type="OrthoDB" id="15001at2759"/>
<reference evidence="1" key="1">
    <citation type="journal article" date="2020" name="Fungal Divers.">
        <title>Resolving the Mortierellaceae phylogeny through synthesis of multi-gene phylogenetics and phylogenomics.</title>
        <authorList>
            <person name="Vandepol N."/>
            <person name="Liber J."/>
            <person name="Desiro A."/>
            <person name="Na H."/>
            <person name="Kennedy M."/>
            <person name="Barry K."/>
            <person name="Grigoriev I.V."/>
            <person name="Miller A.N."/>
            <person name="O'Donnell K."/>
            <person name="Stajich J.E."/>
            <person name="Bonito G."/>
        </authorList>
    </citation>
    <scope>NUCLEOTIDE SEQUENCE</scope>
    <source>
        <strain evidence="1">KOD1015</strain>
    </source>
</reference>
<sequence>EKGNSQEFRGTALVSDLSSLDEVRSVIHNPMRPFLEPALGHKGPLIEFESDDVQGPPRPLDNVTSASSNKYLRDVITSSDSGGISTGSRRIAQEPESLGTNAMRRFPHVCTVFVNSIHKPNFLYTLIDPTAKLKHFMALNQEVEWIVEKEDLVQKFQEFRAHNMQDFSLARDGIADMTSDSKFRESLAADVARAASRVDPISNLHDYWPTLKNVLGRVFAMSNYDSVNDAIAQESMRDPVVRSHYFSFYDTVPNNINERQGFVDLTWCFIRGAMTMTGLETRYLEILITGVQERKNWARDDLTEVKQTGQFADGVATWDGSQLYLSEASGIHNAKAEKLRQDEFKLARAMKDSWVSQVKATSKHSIPRRGIAVFGSSTFNDETKFWRLDFCGVFRLVHFDTFFVPLKRIEFGRKAKEAILRSLTLAMRIKAEVCAREDAAKPVDHEMRELLKDC</sequence>
<feature type="non-terminal residue" evidence="1">
    <location>
        <position position="454"/>
    </location>
</feature>
<evidence type="ECO:0000313" key="2">
    <source>
        <dbReference type="Proteomes" id="UP000780801"/>
    </source>
</evidence>
<protein>
    <submittedName>
        <fullName evidence="1">Uncharacterized protein</fullName>
    </submittedName>
</protein>
<comment type="caution">
    <text evidence="1">The sequence shown here is derived from an EMBL/GenBank/DDBJ whole genome shotgun (WGS) entry which is preliminary data.</text>
</comment>
<proteinExistence type="predicted"/>
<dbReference type="Proteomes" id="UP000780801">
    <property type="component" value="Unassembled WGS sequence"/>
</dbReference>
<keyword evidence="2" id="KW-1185">Reference proteome</keyword>
<dbReference type="AlphaFoldDB" id="A0A9P6FMI2"/>